<dbReference type="PANTHER" id="PTHR13288:SF8">
    <property type="entry name" value="SPLICING FACTOR 45"/>
    <property type="match status" value="1"/>
</dbReference>
<dbReference type="PROSITE" id="PS50102">
    <property type="entry name" value="RRM"/>
    <property type="match status" value="1"/>
</dbReference>
<dbReference type="InterPro" id="IPR012677">
    <property type="entry name" value="Nucleotide-bd_a/b_plait_sf"/>
</dbReference>
<gene>
    <name evidence="11" type="ORF">WR25_04632</name>
</gene>
<evidence type="ECO:0000259" key="9">
    <source>
        <dbReference type="PROSITE" id="PS50102"/>
    </source>
</evidence>
<name>A0A2A2KI50_9BILA</name>
<dbReference type="PANTHER" id="PTHR13288">
    <property type="entry name" value="SPLICING FACTOR 45 SPF45"/>
    <property type="match status" value="1"/>
</dbReference>
<evidence type="ECO:0000313" key="11">
    <source>
        <dbReference type="EMBL" id="PAV73706.1"/>
    </source>
</evidence>
<dbReference type="SMART" id="SM00361">
    <property type="entry name" value="RRM_1"/>
    <property type="match status" value="1"/>
</dbReference>
<evidence type="ECO:0000256" key="6">
    <source>
        <dbReference type="ARBA" id="ARBA00023242"/>
    </source>
</evidence>
<dbReference type="InterPro" id="IPR000467">
    <property type="entry name" value="G_patch_dom"/>
</dbReference>
<dbReference type="InterPro" id="IPR040052">
    <property type="entry name" value="RBM17"/>
</dbReference>
<feature type="compositionally biased region" description="Basic and acidic residues" evidence="8">
    <location>
        <begin position="494"/>
        <end position="509"/>
    </location>
</feature>
<dbReference type="InterPro" id="IPR003954">
    <property type="entry name" value="RRM_euk-type"/>
</dbReference>
<dbReference type="SUPFAM" id="SSF54928">
    <property type="entry name" value="RNA-binding domain, RBD"/>
    <property type="match status" value="1"/>
</dbReference>
<feature type="region of interest" description="Disordered" evidence="8">
    <location>
        <begin position="494"/>
        <end position="525"/>
    </location>
</feature>
<proteinExistence type="inferred from homology"/>
<feature type="region of interest" description="Disordered" evidence="8">
    <location>
        <begin position="339"/>
        <end position="367"/>
    </location>
</feature>
<dbReference type="FunFam" id="3.30.70.330:FF:000382">
    <property type="entry name" value="G-patch domain-containing protein"/>
    <property type="match status" value="1"/>
</dbReference>
<evidence type="ECO:0000256" key="2">
    <source>
        <dbReference type="ARBA" id="ARBA00005987"/>
    </source>
</evidence>
<reference evidence="11 12" key="1">
    <citation type="journal article" date="2017" name="Curr. Biol.">
        <title>Genome architecture and evolution of a unichromosomal asexual nematode.</title>
        <authorList>
            <person name="Fradin H."/>
            <person name="Zegar C."/>
            <person name="Gutwein M."/>
            <person name="Lucas J."/>
            <person name="Kovtun M."/>
            <person name="Corcoran D."/>
            <person name="Baugh L.R."/>
            <person name="Kiontke K."/>
            <person name="Gunsalus K."/>
            <person name="Fitch D.H."/>
            <person name="Piano F."/>
        </authorList>
    </citation>
    <scope>NUCLEOTIDE SEQUENCE [LARGE SCALE GENOMIC DNA]</scope>
    <source>
        <strain evidence="11">PF1309</strain>
    </source>
</reference>
<dbReference type="Pfam" id="PF01585">
    <property type="entry name" value="G-patch"/>
    <property type="match status" value="1"/>
</dbReference>
<evidence type="ECO:0008006" key="13">
    <source>
        <dbReference type="Google" id="ProtNLM"/>
    </source>
</evidence>
<comment type="subcellular location">
    <subcellularLocation>
        <location evidence="1">Nucleus</location>
    </subcellularLocation>
</comment>
<evidence type="ECO:0000256" key="3">
    <source>
        <dbReference type="ARBA" id="ARBA00022664"/>
    </source>
</evidence>
<keyword evidence="12" id="KW-1185">Reference proteome</keyword>
<feature type="region of interest" description="Disordered" evidence="8">
    <location>
        <begin position="44"/>
        <end position="92"/>
    </location>
</feature>
<dbReference type="AlphaFoldDB" id="A0A2A2KI50"/>
<dbReference type="Gene3D" id="3.30.70.330">
    <property type="match status" value="1"/>
</dbReference>
<dbReference type="EMBL" id="LIAE01008543">
    <property type="protein sequence ID" value="PAV73706.1"/>
    <property type="molecule type" value="Genomic_DNA"/>
</dbReference>
<comment type="caution">
    <text evidence="11">The sequence shown here is derived from an EMBL/GenBank/DDBJ whole genome shotgun (WGS) entry which is preliminary data.</text>
</comment>
<dbReference type="STRING" id="2018661.A0A2A2KI50"/>
<keyword evidence="3" id="KW-0507">mRNA processing</keyword>
<dbReference type="InterPro" id="IPR035979">
    <property type="entry name" value="RBD_domain_sf"/>
</dbReference>
<evidence type="ECO:0000256" key="1">
    <source>
        <dbReference type="ARBA" id="ARBA00004123"/>
    </source>
</evidence>
<keyword evidence="4 7" id="KW-0694">RNA-binding</keyword>
<keyword evidence="6" id="KW-0539">Nucleus</keyword>
<feature type="compositionally biased region" description="Low complexity" evidence="8">
    <location>
        <begin position="357"/>
        <end position="367"/>
    </location>
</feature>
<organism evidence="11 12">
    <name type="scientific">Diploscapter pachys</name>
    <dbReference type="NCBI Taxonomy" id="2018661"/>
    <lineage>
        <taxon>Eukaryota</taxon>
        <taxon>Metazoa</taxon>
        <taxon>Ecdysozoa</taxon>
        <taxon>Nematoda</taxon>
        <taxon>Chromadorea</taxon>
        <taxon>Rhabditida</taxon>
        <taxon>Rhabditina</taxon>
        <taxon>Rhabditomorpha</taxon>
        <taxon>Rhabditoidea</taxon>
        <taxon>Rhabditidae</taxon>
        <taxon>Diploscapter</taxon>
    </lineage>
</organism>
<evidence type="ECO:0000256" key="8">
    <source>
        <dbReference type="SAM" id="MobiDB-lite"/>
    </source>
</evidence>
<dbReference type="CDD" id="cd12374">
    <property type="entry name" value="RRM_UHM_SPF45_PUF60"/>
    <property type="match status" value="1"/>
</dbReference>
<dbReference type="OrthoDB" id="5411533at2759"/>
<keyword evidence="5" id="KW-0508">mRNA splicing</keyword>
<feature type="compositionally biased region" description="Basic and acidic residues" evidence="8">
    <location>
        <begin position="343"/>
        <end position="356"/>
    </location>
</feature>
<dbReference type="PROSITE" id="PS50174">
    <property type="entry name" value="G_PATCH"/>
    <property type="match status" value="1"/>
</dbReference>
<protein>
    <recommendedName>
        <fullName evidence="13">RNA-binding motif protein 17</fullName>
    </recommendedName>
</protein>
<dbReference type="Pfam" id="PF00076">
    <property type="entry name" value="RRM_1"/>
    <property type="match status" value="1"/>
</dbReference>
<evidence type="ECO:0000256" key="5">
    <source>
        <dbReference type="ARBA" id="ARBA00023187"/>
    </source>
</evidence>
<dbReference type="GO" id="GO:0071011">
    <property type="term" value="C:precatalytic spliceosome"/>
    <property type="evidence" value="ECO:0007669"/>
    <property type="project" value="TreeGrafter"/>
</dbReference>
<dbReference type="GO" id="GO:0003723">
    <property type="term" value="F:RNA binding"/>
    <property type="evidence" value="ECO:0007669"/>
    <property type="project" value="UniProtKB-UniRule"/>
</dbReference>
<feature type="domain" description="G-patch" evidence="10">
    <location>
        <begin position="551"/>
        <end position="597"/>
    </location>
</feature>
<evidence type="ECO:0000259" key="10">
    <source>
        <dbReference type="PROSITE" id="PS50174"/>
    </source>
</evidence>
<evidence type="ECO:0000256" key="4">
    <source>
        <dbReference type="ARBA" id="ARBA00022884"/>
    </source>
</evidence>
<dbReference type="GO" id="GO:0000380">
    <property type="term" value="P:alternative mRNA splicing, via spliceosome"/>
    <property type="evidence" value="ECO:0007669"/>
    <property type="project" value="TreeGrafter"/>
</dbReference>
<dbReference type="InterPro" id="IPR000504">
    <property type="entry name" value="RRM_dom"/>
</dbReference>
<feature type="compositionally biased region" description="Polar residues" evidence="8">
    <location>
        <begin position="44"/>
        <end position="53"/>
    </location>
</feature>
<accession>A0A2A2KI50</accession>
<dbReference type="GO" id="GO:0045292">
    <property type="term" value="P:mRNA cis splicing, via spliceosome"/>
    <property type="evidence" value="ECO:0007669"/>
    <property type="project" value="InterPro"/>
</dbReference>
<dbReference type="SMART" id="SM00443">
    <property type="entry name" value="G_patch"/>
    <property type="match status" value="1"/>
</dbReference>
<comment type="similarity">
    <text evidence="2">Belongs to the RRM half pint family.</text>
</comment>
<dbReference type="Proteomes" id="UP000218231">
    <property type="component" value="Unassembled WGS sequence"/>
</dbReference>
<sequence length="725" mass="80785">MPWIYMYYIYRCYELLISVVIVKTAAQEAPKTDTESDRWWETIKPSTVGQSHKASAKKVTSRGEASSSKQKLKYVPKIMPRSESSEDEEELDDVANLDDLEEDYEEENLGGGVDVPDGEECCKSARNAHRQRDPDYRSDITITTGNAYLNIPTRMKDGTVVRYGDYLKSEQREETINYALKLSGPAFAKYVAALHRNEQKDLAEALRVAREMMMKRRAAVDVVVKKIQQEQISLGGEVWNKHTDIEKFVSEVSGREDLKQRLGARGATSEDLRSRLEHLQCEEMPLLMKLSFRARPFDRDNFGDNPINTVQPSSSFSSIVQMSLYDDDDMFVPPPSKLAKMAEPPKKEEEFEKPAESPKTTTALKTSTTDSVSMKFLQAQFQQSKRQASQLAQKYSAPPVVDLTNRSKTVPSTTTTISTAPPTFIRTIRATPLTDGVPLSFLPKSATDDSILLFGEIVVKSEYQPAVPNDYVVQKRKKEEREAREKIAREIADRLAKEHDEEEKKREKGAAIAPPQALIDDSPPPQIENTKPASFTPSFLPPAFTKNATRGLGVAANIMSKYGYKSGSGLGAKEQGMSTALQVERTGKQGGIIIAEGFNSNNTPDQSSGVPQVGQSAQISMTEAMKNSTKILLLTNIVGAEEVDGELEEEIREEMSKYGQVVNVVANQTPNPSSEADAVRIFVEYTNAAQAIKAFVVMNGRFFAGRSVVARFYDLDDYNSKEYNK</sequence>
<feature type="domain" description="RRM" evidence="9">
    <location>
        <begin position="630"/>
        <end position="715"/>
    </location>
</feature>
<evidence type="ECO:0000256" key="7">
    <source>
        <dbReference type="PROSITE-ProRule" id="PRU00176"/>
    </source>
</evidence>
<evidence type="ECO:0000313" key="12">
    <source>
        <dbReference type="Proteomes" id="UP000218231"/>
    </source>
</evidence>